<keyword evidence="5 7" id="KW-1133">Transmembrane helix</keyword>
<evidence type="ECO:0000256" key="3">
    <source>
        <dbReference type="ARBA" id="ARBA00022475"/>
    </source>
</evidence>
<evidence type="ECO:0000256" key="2">
    <source>
        <dbReference type="ARBA" id="ARBA00022448"/>
    </source>
</evidence>
<dbReference type="PANTHER" id="PTHR43744:SF12">
    <property type="entry name" value="ABC TRANSPORTER PERMEASE PROTEIN MG189-RELATED"/>
    <property type="match status" value="1"/>
</dbReference>
<keyword evidence="10" id="KW-1185">Reference proteome</keyword>
<evidence type="ECO:0000313" key="9">
    <source>
        <dbReference type="EMBL" id="MBB6479752.1"/>
    </source>
</evidence>
<feature type="transmembrane region" description="Helical" evidence="7">
    <location>
        <begin position="70"/>
        <end position="93"/>
    </location>
</feature>
<proteinExistence type="inferred from homology"/>
<keyword evidence="4 7" id="KW-0812">Transmembrane</keyword>
<evidence type="ECO:0000256" key="6">
    <source>
        <dbReference type="ARBA" id="ARBA00023136"/>
    </source>
</evidence>
<feature type="transmembrane region" description="Helical" evidence="7">
    <location>
        <begin position="242"/>
        <end position="260"/>
    </location>
</feature>
<dbReference type="EMBL" id="JACHGJ010000002">
    <property type="protein sequence ID" value="MBB6479752.1"/>
    <property type="molecule type" value="Genomic_DNA"/>
</dbReference>
<comment type="subcellular location">
    <subcellularLocation>
        <location evidence="1 7">Cell membrane</location>
        <topology evidence="1 7">Multi-pass membrane protein</topology>
    </subcellularLocation>
</comment>
<accession>A0A841RBG5</accession>
<dbReference type="CDD" id="cd06261">
    <property type="entry name" value="TM_PBP2"/>
    <property type="match status" value="1"/>
</dbReference>
<gene>
    <name evidence="9" type="ORF">HNR50_001410</name>
</gene>
<evidence type="ECO:0000256" key="4">
    <source>
        <dbReference type="ARBA" id="ARBA00022692"/>
    </source>
</evidence>
<feature type="transmembrane region" description="Helical" evidence="7">
    <location>
        <begin position="138"/>
        <end position="161"/>
    </location>
</feature>
<protein>
    <submittedName>
        <fullName evidence="9">Raffinose/stachyose/melibiose transport system permease protein</fullName>
    </submittedName>
</protein>
<evidence type="ECO:0000256" key="1">
    <source>
        <dbReference type="ARBA" id="ARBA00004651"/>
    </source>
</evidence>
<dbReference type="AlphaFoldDB" id="A0A841RBG5"/>
<reference evidence="9 10" key="1">
    <citation type="submission" date="2020-08" db="EMBL/GenBank/DDBJ databases">
        <title>Genomic Encyclopedia of Type Strains, Phase IV (KMG-IV): sequencing the most valuable type-strain genomes for metagenomic binning, comparative biology and taxonomic classification.</title>
        <authorList>
            <person name="Goeker M."/>
        </authorList>
    </citation>
    <scope>NUCLEOTIDE SEQUENCE [LARGE SCALE GENOMIC DNA]</scope>
    <source>
        <strain evidence="9 10">DSM 2461</strain>
    </source>
</reference>
<keyword evidence="3" id="KW-1003">Cell membrane</keyword>
<organism evidence="9 10">
    <name type="scientific">Spirochaeta isovalerica</name>
    <dbReference type="NCBI Taxonomy" id="150"/>
    <lineage>
        <taxon>Bacteria</taxon>
        <taxon>Pseudomonadati</taxon>
        <taxon>Spirochaetota</taxon>
        <taxon>Spirochaetia</taxon>
        <taxon>Spirochaetales</taxon>
        <taxon>Spirochaetaceae</taxon>
        <taxon>Spirochaeta</taxon>
    </lineage>
</organism>
<dbReference type="PROSITE" id="PS50928">
    <property type="entry name" value="ABC_TM1"/>
    <property type="match status" value="1"/>
</dbReference>
<dbReference type="Pfam" id="PF00528">
    <property type="entry name" value="BPD_transp_1"/>
    <property type="match status" value="1"/>
</dbReference>
<feature type="transmembrane region" description="Helical" evidence="7">
    <location>
        <begin position="182"/>
        <end position="207"/>
    </location>
</feature>
<evidence type="ECO:0000256" key="5">
    <source>
        <dbReference type="ARBA" id="ARBA00022989"/>
    </source>
</evidence>
<dbReference type="InterPro" id="IPR035906">
    <property type="entry name" value="MetI-like_sf"/>
</dbReference>
<evidence type="ECO:0000256" key="7">
    <source>
        <dbReference type="RuleBase" id="RU363032"/>
    </source>
</evidence>
<dbReference type="Gene3D" id="1.10.3720.10">
    <property type="entry name" value="MetI-like"/>
    <property type="match status" value="1"/>
</dbReference>
<feature type="transmembrane region" description="Helical" evidence="7">
    <location>
        <begin position="12"/>
        <end position="34"/>
    </location>
</feature>
<dbReference type="GO" id="GO:0055085">
    <property type="term" value="P:transmembrane transport"/>
    <property type="evidence" value="ECO:0007669"/>
    <property type="project" value="InterPro"/>
</dbReference>
<comment type="caution">
    <text evidence="9">The sequence shown here is derived from an EMBL/GenBank/DDBJ whole genome shotgun (WGS) entry which is preliminary data.</text>
</comment>
<feature type="transmembrane region" description="Helical" evidence="7">
    <location>
        <begin position="105"/>
        <end position="126"/>
    </location>
</feature>
<keyword evidence="2 7" id="KW-0813">Transport</keyword>
<keyword evidence="6 7" id="KW-0472">Membrane</keyword>
<dbReference type="InterPro" id="IPR000515">
    <property type="entry name" value="MetI-like"/>
</dbReference>
<dbReference type="RefSeq" id="WP_184745258.1">
    <property type="nucleotide sequence ID" value="NZ_JACHGJ010000002.1"/>
</dbReference>
<dbReference type="SUPFAM" id="SSF161098">
    <property type="entry name" value="MetI-like"/>
    <property type="match status" value="1"/>
</dbReference>
<dbReference type="Proteomes" id="UP000587760">
    <property type="component" value="Unassembled WGS sequence"/>
</dbReference>
<dbReference type="GO" id="GO:0005886">
    <property type="term" value="C:plasma membrane"/>
    <property type="evidence" value="ECO:0007669"/>
    <property type="project" value="UniProtKB-SubCell"/>
</dbReference>
<name>A0A841RBG5_9SPIO</name>
<evidence type="ECO:0000313" key="10">
    <source>
        <dbReference type="Proteomes" id="UP000587760"/>
    </source>
</evidence>
<comment type="similarity">
    <text evidence="7">Belongs to the binding-protein-dependent transport system permease family.</text>
</comment>
<dbReference type="PANTHER" id="PTHR43744">
    <property type="entry name" value="ABC TRANSPORTER PERMEASE PROTEIN MG189-RELATED-RELATED"/>
    <property type="match status" value="1"/>
</dbReference>
<sequence length="276" mass="31268">MKNVKNWKTGIYAILIVVSVFYFIPLIMTFLYSFKTDQEVLTKTALQMPDKLNFANFKDAVEKLAYIRSFINSFVITFFSVGLSVLLSAMAGFGIARGNSRRFTFIFMIFVGGLLIPYQAVFVPTYLVAVKLSMTNSFWGIIFFYVAGQMPFSVFMMTGFMRNLSQEIESAARIDGCSILEIFFHIVLPLLKPAAVTLAVLRSLIIWNDYLLPKLFLQKRDMQTLTVRIANMFGQYRYSMNTAFAAIILASLPILLFFIFNQKHIEKGIAAGAVKG</sequence>
<feature type="domain" description="ABC transmembrane type-1" evidence="8">
    <location>
        <begin position="70"/>
        <end position="261"/>
    </location>
</feature>
<evidence type="ECO:0000259" key="8">
    <source>
        <dbReference type="PROSITE" id="PS50928"/>
    </source>
</evidence>